<keyword evidence="3" id="KW-1185">Reference proteome</keyword>
<accession>A0ABP5BDU9</accession>
<sequence>MSLLKKKTAEELKADAERQAVLRREAEARKRAAEEQKERERVEQERRAFEMSPAGRARAAFARKDHVFQQAIIVMMVGGTTTQSTSDPLDILNSVCREGWDLVNGSFVFVEQGQESRDKSMPSGQNVAIKGKTVGYYLFKRFPANRHP</sequence>
<dbReference type="Proteomes" id="UP001501116">
    <property type="component" value="Unassembled WGS sequence"/>
</dbReference>
<protein>
    <submittedName>
        <fullName evidence="2">Uncharacterized protein</fullName>
    </submittedName>
</protein>
<feature type="region of interest" description="Disordered" evidence="1">
    <location>
        <begin position="29"/>
        <end position="55"/>
    </location>
</feature>
<gene>
    <name evidence="2" type="ORF">GCM10009754_06380</name>
</gene>
<dbReference type="RefSeq" id="WP_344413152.1">
    <property type="nucleotide sequence ID" value="NZ_BAAANN010000002.1"/>
</dbReference>
<evidence type="ECO:0000313" key="3">
    <source>
        <dbReference type="Proteomes" id="UP001501116"/>
    </source>
</evidence>
<name>A0ABP5BDU9_9PSEU</name>
<dbReference type="EMBL" id="BAAANN010000002">
    <property type="protein sequence ID" value="GAA1941727.1"/>
    <property type="molecule type" value="Genomic_DNA"/>
</dbReference>
<evidence type="ECO:0000313" key="2">
    <source>
        <dbReference type="EMBL" id="GAA1941727.1"/>
    </source>
</evidence>
<proteinExistence type="predicted"/>
<feature type="compositionally biased region" description="Basic and acidic residues" evidence="1">
    <location>
        <begin position="29"/>
        <end position="49"/>
    </location>
</feature>
<comment type="caution">
    <text evidence="2">The sequence shown here is derived from an EMBL/GenBank/DDBJ whole genome shotgun (WGS) entry which is preliminary data.</text>
</comment>
<organism evidence="2 3">
    <name type="scientific">Amycolatopsis minnesotensis</name>
    <dbReference type="NCBI Taxonomy" id="337894"/>
    <lineage>
        <taxon>Bacteria</taxon>
        <taxon>Bacillati</taxon>
        <taxon>Actinomycetota</taxon>
        <taxon>Actinomycetes</taxon>
        <taxon>Pseudonocardiales</taxon>
        <taxon>Pseudonocardiaceae</taxon>
        <taxon>Amycolatopsis</taxon>
    </lineage>
</organism>
<evidence type="ECO:0000256" key="1">
    <source>
        <dbReference type="SAM" id="MobiDB-lite"/>
    </source>
</evidence>
<reference evidence="3" key="1">
    <citation type="journal article" date="2019" name="Int. J. Syst. Evol. Microbiol.">
        <title>The Global Catalogue of Microorganisms (GCM) 10K type strain sequencing project: providing services to taxonomists for standard genome sequencing and annotation.</title>
        <authorList>
            <consortium name="The Broad Institute Genomics Platform"/>
            <consortium name="The Broad Institute Genome Sequencing Center for Infectious Disease"/>
            <person name="Wu L."/>
            <person name="Ma J."/>
        </authorList>
    </citation>
    <scope>NUCLEOTIDE SEQUENCE [LARGE SCALE GENOMIC DNA]</scope>
    <source>
        <strain evidence="3">JCM 14545</strain>
    </source>
</reference>